<dbReference type="SMART" id="SM00849">
    <property type="entry name" value="Lactamase_B"/>
    <property type="match status" value="2"/>
</dbReference>
<dbReference type="RefSeq" id="WP_166277270.1">
    <property type="nucleotide sequence ID" value="NZ_JAANNP010000001.1"/>
</dbReference>
<evidence type="ECO:0000256" key="1">
    <source>
        <dbReference type="SAM" id="MobiDB-lite"/>
    </source>
</evidence>
<gene>
    <name evidence="3" type="ORF">G9H71_02490</name>
</gene>
<dbReference type="EMBL" id="JAANNP010000001">
    <property type="protein sequence ID" value="NHC12650.1"/>
    <property type="molecule type" value="Genomic_DNA"/>
</dbReference>
<dbReference type="PANTHER" id="PTHR42951:SF22">
    <property type="entry name" value="METALLO BETA-LACTAMASE SUPERFAMILY LIPOPROTEIN"/>
    <property type="match status" value="1"/>
</dbReference>
<feature type="domain" description="Metallo-beta-lactamase" evidence="2">
    <location>
        <begin position="442"/>
        <end position="608"/>
    </location>
</feature>
<dbReference type="PROSITE" id="PS51318">
    <property type="entry name" value="TAT"/>
    <property type="match status" value="1"/>
</dbReference>
<dbReference type="SUPFAM" id="SSF56281">
    <property type="entry name" value="Metallo-hydrolase/oxidoreductase"/>
    <property type="match status" value="2"/>
</dbReference>
<dbReference type="InterPro" id="IPR050855">
    <property type="entry name" value="NDM-1-like"/>
</dbReference>
<dbReference type="Gene3D" id="3.60.15.10">
    <property type="entry name" value="Ribonuclease Z/Hydroxyacylglutathione hydrolase-like"/>
    <property type="match status" value="2"/>
</dbReference>
<dbReference type="Proteomes" id="UP000800981">
    <property type="component" value="Unassembled WGS sequence"/>
</dbReference>
<evidence type="ECO:0000259" key="2">
    <source>
        <dbReference type="SMART" id="SM00849"/>
    </source>
</evidence>
<organism evidence="3 4">
    <name type="scientific">Motilibacter deserti</name>
    <dbReference type="NCBI Taxonomy" id="2714956"/>
    <lineage>
        <taxon>Bacteria</taxon>
        <taxon>Bacillati</taxon>
        <taxon>Actinomycetota</taxon>
        <taxon>Actinomycetes</taxon>
        <taxon>Motilibacterales</taxon>
        <taxon>Motilibacteraceae</taxon>
        <taxon>Motilibacter</taxon>
    </lineage>
</organism>
<keyword evidence="4" id="KW-1185">Reference proteome</keyword>
<evidence type="ECO:0000313" key="3">
    <source>
        <dbReference type="EMBL" id="NHC12650.1"/>
    </source>
</evidence>
<dbReference type="PANTHER" id="PTHR42951">
    <property type="entry name" value="METALLO-BETA-LACTAMASE DOMAIN-CONTAINING"/>
    <property type="match status" value="1"/>
</dbReference>
<proteinExistence type="predicted"/>
<dbReference type="Pfam" id="PF00753">
    <property type="entry name" value="Lactamase_B"/>
    <property type="match status" value="1"/>
</dbReference>
<dbReference type="InterPro" id="IPR001279">
    <property type="entry name" value="Metallo-B-lactamas"/>
</dbReference>
<evidence type="ECO:0000313" key="4">
    <source>
        <dbReference type="Proteomes" id="UP000800981"/>
    </source>
</evidence>
<comment type="caution">
    <text evidence="3">The sequence shown here is derived from an EMBL/GenBank/DDBJ whole genome shotgun (WGS) entry which is preliminary data.</text>
</comment>
<feature type="domain" description="Metallo-beta-lactamase" evidence="2">
    <location>
        <begin position="134"/>
        <end position="322"/>
    </location>
</feature>
<dbReference type="InterPro" id="IPR036866">
    <property type="entry name" value="RibonucZ/Hydroxyglut_hydro"/>
</dbReference>
<name>A0ABX0GSH5_9ACTN</name>
<feature type="region of interest" description="Disordered" evidence="1">
    <location>
        <begin position="1"/>
        <end position="28"/>
    </location>
</feature>
<reference evidence="3 4" key="1">
    <citation type="submission" date="2020-03" db="EMBL/GenBank/DDBJ databases">
        <title>Two novel Motilibacter sp.</title>
        <authorList>
            <person name="Liu S."/>
        </authorList>
    </citation>
    <scope>NUCLEOTIDE SEQUENCE [LARGE SCALE GENOMIC DNA]</scope>
    <source>
        <strain evidence="3 4">E257</strain>
    </source>
</reference>
<dbReference type="InterPro" id="IPR006311">
    <property type="entry name" value="TAT_signal"/>
</dbReference>
<sequence length="671" mass="70511">MAVDVPGPAGSTASHHSSPGGACCGSGHPSGQLSRRAVLAVAAALAAAPLGARAADAASVRPRRITRTGPVRYDDVVPGFPRVAVTASGTPAGSGFEGPNPWGSYTAYLVSVSTLGHRTWRIENMLVSPTFTQGSTMWLFEGSSKALLVDTAQNTPDVVGVNDLKTVVRHLLSHDDDGTPRADPVDFDVAITHNHGDHTGKNYLMSDRTVYFPEGDWPANAPAYYVPTKEGGGVSPRGNGRAVGTFDLGGRTILAVDLHGHTPGSTGYLDPDNLMLATGDALGSAYVWMHFASGTTEPFRRMVRGLRNFLRRFPGIALLPAHFYQVAQAPRNLPPVNGRPLDAEYVSDMFEAASGLLDGSIAAEPYRTVGREVGWIGYASARMTFTFANLYPGGPAGGQAPDDDYHVMAIPGTYGVPATPSGPYAAIDNIKTGLLLIRDSANESMYLVRGSERALLIGSGRGTPGIMHFARRWSRGLDLELVVTSDDPGQIGGLAQFRHNHVHLPRGASISTAGLKSYSYVGQGDSIPLGTDSAGRSVALEVHALPGHSPTGITLLDPVSRVLFSGDALGEQGPGGLVLNSSLQSFADALAAWRARTDGRYGVVYTAHNYQWLTSPAYVDSVQAAVLDGIARGPAAYVPGRPGYNTLRSPGAADVVAYVLLPTGGGARTRR</sequence>
<protein>
    <recommendedName>
        <fullName evidence="2">Metallo-beta-lactamase domain-containing protein</fullName>
    </recommendedName>
</protein>
<accession>A0ABX0GSH5</accession>